<dbReference type="Pfam" id="PF05347">
    <property type="entry name" value="Complex1_LYR"/>
    <property type="match status" value="1"/>
</dbReference>
<feature type="region of interest" description="Disordered" evidence="2">
    <location>
        <begin position="117"/>
        <end position="157"/>
    </location>
</feature>
<proteinExistence type="inferred from homology"/>
<accession>A0A074ZXR9</accession>
<evidence type="ECO:0000313" key="4">
    <source>
        <dbReference type="EMBL" id="KER28125.1"/>
    </source>
</evidence>
<gene>
    <name evidence="4" type="ORF">T265_04963</name>
</gene>
<reference evidence="4 5" key="1">
    <citation type="submission" date="2013-11" db="EMBL/GenBank/DDBJ databases">
        <title>Opisthorchis viverrini - life in the bile duct.</title>
        <authorList>
            <person name="Young N.D."/>
            <person name="Nagarajan N."/>
            <person name="Lin S.J."/>
            <person name="Korhonen P.K."/>
            <person name="Jex A.R."/>
            <person name="Hall R.S."/>
            <person name="Safavi-Hemami H."/>
            <person name="Kaewkong W."/>
            <person name="Bertrand D."/>
            <person name="Gao S."/>
            <person name="Seet Q."/>
            <person name="Wongkham S."/>
            <person name="Teh B.T."/>
            <person name="Wongkham C."/>
            <person name="Intapan P.M."/>
            <person name="Maleewong W."/>
            <person name="Yang X."/>
            <person name="Hu M."/>
            <person name="Wang Z."/>
            <person name="Hofmann A."/>
            <person name="Sternberg P.W."/>
            <person name="Tan P."/>
            <person name="Wang J."/>
            <person name="Gasser R.B."/>
        </authorList>
    </citation>
    <scope>NUCLEOTIDE SEQUENCE [LARGE SCALE GENOMIC DNA]</scope>
</reference>
<dbReference type="InterPro" id="IPR045294">
    <property type="entry name" value="Complex1_LYR_LYRM1"/>
</dbReference>
<name>A0A074ZXR9_OPIVI</name>
<comment type="similarity">
    <text evidence="1">Belongs to the complex I LYR family.</text>
</comment>
<dbReference type="KEGG" id="ovi:T265_04963"/>
<dbReference type="RefSeq" id="XP_009168104.1">
    <property type="nucleotide sequence ID" value="XM_009169840.1"/>
</dbReference>
<evidence type="ECO:0000259" key="3">
    <source>
        <dbReference type="Pfam" id="PF05347"/>
    </source>
</evidence>
<dbReference type="InterPro" id="IPR008011">
    <property type="entry name" value="Complex1_LYR_dom"/>
</dbReference>
<dbReference type="CTD" id="20319145"/>
<dbReference type="PANTHER" id="PTHR14273">
    <property type="entry name" value="LYR MOTIF-CONTAINING PROTEIN 1"/>
    <property type="match status" value="1"/>
</dbReference>
<protein>
    <recommendedName>
        <fullName evidence="3">Complex 1 LYR protein domain-containing protein</fullName>
    </recommendedName>
</protein>
<evidence type="ECO:0000313" key="5">
    <source>
        <dbReference type="Proteomes" id="UP000054324"/>
    </source>
</evidence>
<dbReference type="AlphaFoldDB" id="A0A074ZXR9"/>
<dbReference type="GeneID" id="20319145"/>
<dbReference type="GO" id="GO:0005739">
    <property type="term" value="C:mitochondrion"/>
    <property type="evidence" value="ECO:0007669"/>
    <property type="project" value="TreeGrafter"/>
</dbReference>
<dbReference type="Proteomes" id="UP000054324">
    <property type="component" value="Unassembled WGS sequence"/>
</dbReference>
<dbReference type="CDD" id="cd20261">
    <property type="entry name" value="Complex1_LYR_LYRM1"/>
    <property type="match status" value="1"/>
</dbReference>
<dbReference type="STRING" id="6198.A0A074ZXR9"/>
<sequence>MIGFTLVQIHQPLIFTRGVSSQSASTRSRVLALYRKIWRFAREWRSTSGSDVDTMKEAEYIRGEARTLFRQNAHLTDEQAILEHIREAESRMELAKHYGIPYPRLSNVPPHTLAAQVHRKDKQHSPDSTHVSRRTERNLRDSLPSYLRSYRGTRNSQ</sequence>
<evidence type="ECO:0000256" key="1">
    <source>
        <dbReference type="ARBA" id="ARBA00009508"/>
    </source>
</evidence>
<dbReference type="OrthoDB" id="275715at2759"/>
<evidence type="ECO:0000256" key="2">
    <source>
        <dbReference type="SAM" id="MobiDB-lite"/>
    </source>
</evidence>
<organism evidence="4 5">
    <name type="scientific">Opisthorchis viverrini</name>
    <name type="common">Southeast Asian liver fluke</name>
    <dbReference type="NCBI Taxonomy" id="6198"/>
    <lineage>
        <taxon>Eukaryota</taxon>
        <taxon>Metazoa</taxon>
        <taxon>Spiralia</taxon>
        <taxon>Lophotrochozoa</taxon>
        <taxon>Platyhelminthes</taxon>
        <taxon>Trematoda</taxon>
        <taxon>Digenea</taxon>
        <taxon>Opisthorchiida</taxon>
        <taxon>Opisthorchiata</taxon>
        <taxon>Opisthorchiidae</taxon>
        <taxon>Opisthorchis</taxon>
    </lineage>
</organism>
<dbReference type="InterPro" id="IPR040330">
    <property type="entry name" value="LYRM1"/>
</dbReference>
<dbReference type="PANTHER" id="PTHR14273:SF0">
    <property type="entry name" value="LYR MOTIF-CONTAINING PROTEIN 1"/>
    <property type="match status" value="1"/>
</dbReference>
<feature type="domain" description="Complex 1 LYR protein" evidence="3">
    <location>
        <begin position="29"/>
        <end position="93"/>
    </location>
</feature>
<dbReference type="EMBL" id="KL596706">
    <property type="protein sequence ID" value="KER28125.1"/>
    <property type="molecule type" value="Genomic_DNA"/>
</dbReference>
<keyword evidence="5" id="KW-1185">Reference proteome</keyword>